<keyword evidence="3 7" id="KW-0732">Signal</keyword>
<dbReference type="GO" id="GO:0016491">
    <property type="term" value="F:oxidoreductase activity"/>
    <property type="evidence" value="ECO:0007669"/>
    <property type="project" value="UniProtKB-KW"/>
</dbReference>
<feature type="domain" description="Thioredoxin" evidence="8">
    <location>
        <begin position="15"/>
        <end position="202"/>
    </location>
</feature>
<feature type="signal peptide" evidence="7">
    <location>
        <begin position="1"/>
        <end position="27"/>
    </location>
</feature>
<evidence type="ECO:0000256" key="2">
    <source>
        <dbReference type="ARBA" id="ARBA00005791"/>
    </source>
</evidence>
<organism evidence="9 10">
    <name type="scientific">Ciceribacter ferrooxidans</name>
    <dbReference type="NCBI Taxonomy" id="2509717"/>
    <lineage>
        <taxon>Bacteria</taxon>
        <taxon>Pseudomonadati</taxon>
        <taxon>Pseudomonadota</taxon>
        <taxon>Alphaproteobacteria</taxon>
        <taxon>Hyphomicrobiales</taxon>
        <taxon>Rhizobiaceae</taxon>
        <taxon>Ciceribacter</taxon>
    </lineage>
</organism>
<comment type="caution">
    <text evidence="9">The sequence shown here is derived from an EMBL/GenBank/DDBJ whole genome shotgun (WGS) entry which is preliminary data.</text>
</comment>
<gene>
    <name evidence="9" type="ORF">EUU22_02830</name>
</gene>
<accession>A0A4Q2TY05</accession>
<dbReference type="InterPro" id="IPR012336">
    <property type="entry name" value="Thioredoxin-like_fold"/>
</dbReference>
<evidence type="ECO:0000313" key="9">
    <source>
        <dbReference type="EMBL" id="RYC24020.1"/>
    </source>
</evidence>
<dbReference type="Pfam" id="PF13462">
    <property type="entry name" value="Thioredoxin_4"/>
    <property type="match status" value="1"/>
</dbReference>
<evidence type="ECO:0000256" key="5">
    <source>
        <dbReference type="ARBA" id="ARBA00023157"/>
    </source>
</evidence>
<dbReference type="InterPro" id="IPR036249">
    <property type="entry name" value="Thioredoxin-like_sf"/>
</dbReference>
<evidence type="ECO:0000256" key="7">
    <source>
        <dbReference type="SAM" id="SignalP"/>
    </source>
</evidence>
<dbReference type="AlphaFoldDB" id="A0A4Q2TY05"/>
<keyword evidence="5" id="KW-1015">Disulfide bond</keyword>
<comment type="similarity">
    <text evidence="2">Belongs to the thioredoxin family. DsbA subfamily.</text>
</comment>
<evidence type="ECO:0000256" key="6">
    <source>
        <dbReference type="ARBA" id="ARBA00023284"/>
    </source>
</evidence>
<evidence type="ECO:0000256" key="4">
    <source>
        <dbReference type="ARBA" id="ARBA00023002"/>
    </source>
</evidence>
<keyword evidence="10" id="KW-1185">Reference proteome</keyword>
<protein>
    <submittedName>
        <fullName evidence="9">DsbA family protein</fullName>
    </submittedName>
</protein>
<evidence type="ECO:0000256" key="1">
    <source>
        <dbReference type="ARBA" id="ARBA00003565"/>
    </source>
</evidence>
<evidence type="ECO:0000256" key="3">
    <source>
        <dbReference type="ARBA" id="ARBA00022729"/>
    </source>
</evidence>
<comment type="function">
    <text evidence="1">May be required for disulfide bond formation in some proteins.</text>
</comment>
<keyword evidence="4" id="KW-0560">Oxidoreductase</keyword>
<feature type="chain" id="PRO_5020408026" evidence="7">
    <location>
        <begin position="28"/>
        <end position="206"/>
    </location>
</feature>
<dbReference type="InterPro" id="IPR013766">
    <property type="entry name" value="Thioredoxin_domain"/>
</dbReference>
<dbReference type="PROSITE" id="PS51318">
    <property type="entry name" value="TAT"/>
    <property type="match status" value="1"/>
</dbReference>
<dbReference type="PROSITE" id="PS51352">
    <property type="entry name" value="THIOREDOXIN_2"/>
    <property type="match status" value="1"/>
</dbReference>
<keyword evidence="6" id="KW-0676">Redox-active center</keyword>
<dbReference type="RefSeq" id="WP_129330588.1">
    <property type="nucleotide sequence ID" value="NZ_SDVB01000101.1"/>
</dbReference>
<dbReference type="PANTHER" id="PTHR13887">
    <property type="entry name" value="GLUTATHIONE S-TRANSFERASE KAPPA"/>
    <property type="match status" value="1"/>
</dbReference>
<dbReference type="Proteomes" id="UP000291088">
    <property type="component" value="Unassembled WGS sequence"/>
</dbReference>
<dbReference type="OrthoDB" id="9780147at2"/>
<dbReference type="InterPro" id="IPR006311">
    <property type="entry name" value="TAT_signal"/>
</dbReference>
<dbReference type="PANTHER" id="PTHR13887:SF14">
    <property type="entry name" value="DISULFIDE BOND FORMATION PROTEIN D"/>
    <property type="match status" value="1"/>
</dbReference>
<reference evidence="9 10" key="1">
    <citation type="submission" date="2019-01" db="EMBL/GenBank/DDBJ databases">
        <authorList>
            <person name="Deng T."/>
        </authorList>
    </citation>
    <scope>NUCLEOTIDE SEQUENCE [LARGE SCALE GENOMIC DNA]</scope>
    <source>
        <strain evidence="9 10">F8825</strain>
    </source>
</reference>
<evidence type="ECO:0000259" key="8">
    <source>
        <dbReference type="PROSITE" id="PS51352"/>
    </source>
</evidence>
<dbReference type="SUPFAM" id="SSF52833">
    <property type="entry name" value="Thioredoxin-like"/>
    <property type="match status" value="1"/>
</dbReference>
<evidence type="ECO:0000313" key="10">
    <source>
        <dbReference type="Proteomes" id="UP000291088"/>
    </source>
</evidence>
<name>A0A4Q2TY05_9HYPH</name>
<dbReference type="CDD" id="cd03023">
    <property type="entry name" value="DsbA_Com1_like"/>
    <property type="match status" value="1"/>
</dbReference>
<proteinExistence type="inferred from homology"/>
<dbReference type="Gene3D" id="3.40.30.10">
    <property type="entry name" value="Glutaredoxin"/>
    <property type="match status" value="1"/>
</dbReference>
<dbReference type="EMBL" id="SDVB01000101">
    <property type="protein sequence ID" value="RYC24020.1"/>
    <property type="molecule type" value="Genomic_DNA"/>
</dbReference>
<sequence length="206" mass="21914">MITRRNLLTAAAGAGAFVTLAPGIALSQEITERTVFFDPDARALGNPKGDVTVVEFFDYQCPYCKKIHPTVEKVIKEDGNVRLVMKDWPVFGDASIFAAQAVLGAAQIGKYEVAMEALMKTVGKLTNDEVEKVLTGAGLSMTEIAASVNKHTSKISGLLDRNYNQALAFNFVGTPSFVIGRTTFGGVLDEKGLKGAIAEARAAKAG</sequence>